<dbReference type="Gene3D" id="1.25.40.10">
    <property type="entry name" value="Tetratricopeptide repeat domain"/>
    <property type="match status" value="3"/>
</dbReference>
<evidence type="ECO:0000256" key="5">
    <source>
        <dbReference type="SAM" id="MobiDB-lite"/>
    </source>
</evidence>
<dbReference type="InterPro" id="IPR036388">
    <property type="entry name" value="WH-like_DNA-bd_sf"/>
</dbReference>
<keyword evidence="8" id="KW-1185">Reference proteome</keyword>
<feature type="domain" description="OmpR/PhoB-type" evidence="6">
    <location>
        <begin position="1"/>
        <end position="96"/>
    </location>
</feature>
<dbReference type="InterPro" id="IPR005158">
    <property type="entry name" value="BTAD"/>
</dbReference>
<evidence type="ECO:0000313" key="8">
    <source>
        <dbReference type="Proteomes" id="UP001432060"/>
    </source>
</evidence>
<protein>
    <submittedName>
        <fullName evidence="7">Winged helix-turn-helix domain-containing protein</fullName>
    </submittedName>
</protein>
<dbReference type="InterPro" id="IPR049945">
    <property type="entry name" value="AAA_22"/>
</dbReference>
<feature type="region of interest" description="Disordered" evidence="5">
    <location>
        <begin position="1074"/>
        <end position="1107"/>
    </location>
</feature>
<name>A0ABZ1XTY7_9ACTN</name>
<feature type="compositionally biased region" description="Basic and acidic residues" evidence="5">
    <location>
        <begin position="1078"/>
        <end position="1087"/>
    </location>
</feature>
<dbReference type="SUPFAM" id="SSF52540">
    <property type="entry name" value="P-loop containing nucleoside triphosphate hydrolases"/>
    <property type="match status" value="1"/>
</dbReference>
<dbReference type="InterPro" id="IPR011990">
    <property type="entry name" value="TPR-like_helical_dom_sf"/>
</dbReference>
<evidence type="ECO:0000256" key="1">
    <source>
        <dbReference type="ARBA" id="ARBA00005820"/>
    </source>
</evidence>
<dbReference type="PRINTS" id="PR00364">
    <property type="entry name" value="DISEASERSIST"/>
</dbReference>
<accession>A0ABZ1XTY7</accession>
<dbReference type="Gene3D" id="3.40.50.300">
    <property type="entry name" value="P-loop containing nucleotide triphosphate hydrolases"/>
    <property type="match status" value="1"/>
</dbReference>
<keyword evidence="3 4" id="KW-0238">DNA-binding</keyword>
<evidence type="ECO:0000313" key="7">
    <source>
        <dbReference type="EMBL" id="WUT87040.1"/>
    </source>
</evidence>
<dbReference type="PROSITE" id="PS51755">
    <property type="entry name" value="OMPR_PHOB"/>
    <property type="match status" value="1"/>
</dbReference>
<dbReference type="Pfam" id="PF13401">
    <property type="entry name" value="AAA_22"/>
    <property type="match status" value="1"/>
</dbReference>
<feature type="region of interest" description="Disordered" evidence="5">
    <location>
        <begin position="250"/>
        <end position="274"/>
    </location>
</feature>
<organism evidence="7 8">
    <name type="scientific">Streptomyces melanogenes</name>
    <dbReference type="NCBI Taxonomy" id="67326"/>
    <lineage>
        <taxon>Bacteria</taxon>
        <taxon>Bacillati</taxon>
        <taxon>Actinomycetota</taxon>
        <taxon>Actinomycetes</taxon>
        <taxon>Kitasatosporales</taxon>
        <taxon>Streptomycetaceae</taxon>
        <taxon>Streptomyces</taxon>
    </lineage>
</organism>
<dbReference type="Gene3D" id="1.10.10.10">
    <property type="entry name" value="Winged helix-like DNA-binding domain superfamily/Winged helix DNA-binding domain"/>
    <property type="match status" value="1"/>
</dbReference>
<evidence type="ECO:0000256" key="2">
    <source>
        <dbReference type="ARBA" id="ARBA00023012"/>
    </source>
</evidence>
<evidence type="ECO:0000259" key="6">
    <source>
        <dbReference type="PROSITE" id="PS51755"/>
    </source>
</evidence>
<dbReference type="Pfam" id="PF03704">
    <property type="entry name" value="BTAD"/>
    <property type="match status" value="1"/>
</dbReference>
<keyword evidence="2" id="KW-0902">Two-component regulatory system</keyword>
<dbReference type="SMART" id="SM01043">
    <property type="entry name" value="BTAD"/>
    <property type="match status" value="1"/>
</dbReference>
<feature type="DNA-binding region" description="OmpR/PhoB-type" evidence="4">
    <location>
        <begin position="1"/>
        <end position="96"/>
    </location>
</feature>
<sequence length="1107" mass="118784">MRFEVLGPLQVRTDDGTSVTVREPKVRALLADLLAHHGQPVSTDRLVDDLWGEAVPKNPANTLQTKVSQLRRMLELAEPGGRELVVHRPAGYLLEVPDDAVDSGRFTALTALARRTADAHERVPLLSDALALWRGPAFAEFRDHTFAQAVATRLDEQRLTVVEELAGIRLERGEHRLLADELGDLVKLHPLRDGLRAAHMRSLYLSGRQAEALDSYRELTERLAEEPGLDPGPELVALHRAILQQDPALAPSPAAAPRTPTGPPATATTAPRTNLPAGLNGLIGRHEDVTNVRSLLQAGRLVTLTGPGGVGKTRLALEAAAPPADVFPDGVWLVELAAETTGTDDADEVASAVADALGIRDHAAAPLPSGRAADRLAHALGPRRMLLVLDNCEHLIQPVAELAEQLLRHAPDLRILATSREPLAISGETLYAVEPLRESDAVRLFAARAAAVSPGFALGPANADAVALLCERLDGIPLALELAAARVRALGVHELSERLSDRFRLLNAGRRDAPARQRTLRAVIDWSWGLLTDPERAVLRRLAVFVGGCTLPAAEEVCAAPDVPADTVLDVVTRLVDRSLVTVVDGEDGPRYRMLESVAAYALERLEEAGESRLARRRHRIHYTELAERSEPRLYGPDQRRWLRRLDSESANLRCALADAAAGPDAGGSNDGAADLAVRQVNALAWYWFLRGRLGEARRSFAMALGDRALDGRASASPVPGDDGPSHAARSSALARQAAFALLAGDDAHPKQPTDGGYGGADGEYDGADARARWFLALARCGFADPSAEGRTAGLLAEFQAADDRWGMAATQSTRATEAMYRGDLTDLRRYAVDSAARFAELGDRWGQLRATEQLGVLAEIAGDYGEAARLHRDGVRIAEELHLWTDVSFRLSRQGRIALLTGEYASAAELHERARRLAAEQSHRPAEQFAATGLALGARRQGDLETAEAHLRPWLAWNRRHGVDSGTALILAELGFVAEQRGDAHQAQTLHLEGLTAARRTGDPRAVALALEGLAGAQSLAGRAHHAARLLGTAAAVRESVGAPLPRAERGDVDRATARARETLSEDAFATAFGQGRDLEPDDHVPDLPPPVAAAPGIGTTHQPGH</sequence>
<proteinExistence type="inferred from homology"/>
<dbReference type="InterPro" id="IPR027417">
    <property type="entry name" value="P-loop_NTPase"/>
</dbReference>
<gene>
    <name evidence="7" type="ORF">OG515_34950</name>
</gene>
<comment type="similarity">
    <text evidence="1">Belongs to the AfsR/DnrI/RedD regulatory family.</text>
</comment>
<dbReference type="PANTHER" id="PTHR47691:SF3">
    <property type="entry name" value="HTH-TYPE TRANSCRIPTIONAL REGULATOR RV0890C-RELATED"/>
    <property type="match status" value="1"/>
</dbReference>
<dbReference type="Pfam" id="PF00486">
    <property type="entry name" value="Trans_reg_C"/>
    <property type="match status" value="1"/>
</dbReference>
<dbReference type="CDD" id="cd15831">
    <property type="entry name" value="BTAD"/>
    <property type="match status" value="1"/>
</dbReference>
<reference evidence="7" key="1">
    <citation type="submission" date="2022-10" db="EMBL/GenBank/DDBJ databases">
        <title>The complete genomes of actinobacterial strains from the NBC collection.</title>
        <authorList>
            <person name="Joergensen T.S."/>
            <person name="Alvarez Arevalo M."/>
            <person name="Sterndorff E.B."/>
            <person name="Faurdal D."/>
            <person name="Vuksanovic O."/>
            <person name="Mourched A.-S."/>
            <person name="Charusanti P."/>
            <person name="Shaw S."/>
            <person name="Blin K."/>
            <person name="Weber T."/>
        </authorList>
    </citation>
    <scope>NUCLEOTIDE SEQUENCE</scope>
    <source>
        <strain evidence="7">NBC_00668</strain>
    </source>
</reference>
<dbReference type="SUPFAM" id="SSF48452">
    <property type="entry name" value="TPR-like"/>
    <property type="match status" value="2"/>
</dbReference>
<dbReference type="SMART" id="SM00862">
    <property type="entry name" value="Trans_reg_C"/>
    <property type="match status" value="1"/>
</dbReference>
<dbReference type="PANTHER" id="PTHR47691">
    <property type="entry name" value="REGULATOR-RELATED"/>
    <property type="match status" value="1"/>
</dbReference>
<dbReference type="SUPFAM" id="SSF46894">
    <property type="entry name" value="C-terminal effector domain of the bipartite response regulators"/>
    <property type="match status" value="1"/>
</dbReference>
<evidence type="ECO:0000256" key="4">
    <source>
        <dbReference type="PROSITE-ProRule" id="PRU01091"/>
    </source>
</evidence>
<dbReference type="InterPro" id="IPR058852">
    <property type="entry name" value="HTH_77"/>
</dbReference>
<dbReference type="RefSeq" id="WP_329403947.1">
    <property type="nucleotide sequence ID" value="NZ_CP109019.1"/>
</dbReference>
<dbReference type="Proteomes" id="UP001432060">
    <property type="component" value="Chromosome"/>
</dbReference>
<dbReference type="Pfam" id="PF25872">
    <property type="entry name" value="HTH_77"/>
    <property type="match status" value="1"/>
</dbReference>
<evidence type="ECO:0000256" key="3">
    <source>
        <dbReference type="ARBA" id="ARBA00023125"/>
    </source>
</evidence>
<dbReference type="InterPro" id="IPR016032">
    <property type="entry name" value="Sig_transdc_resp-reg_C-effctor"/>
</dbReference>
<dbReference type="EMBL" id="CP109019">
    <property type="protein sequence ID" value="WUT87040.1"/>
    <property type="molecule type" value="Genomic_DNA"/>
</dbReference>
<dbReference type="InterPro" id="IPR001867">
    <property type="entry name" value="OmpR/PhoB-type_DNA-bd"/>
</dbReference>